<evidence type="ECO:0000313" key="1">
    <source>
        <dbReference type="EMBL" id="RDX47416.1"/>
    </source>
</evidence>
<proteinExistence type="predicted"/>
<dbReference type="EMBL" id="KZ857419">
    <property type="protein sequence ID" value="RDX47416.1"/>
    <property type="molecule type" value="Genomic_DNA"/>
</dbReference>
<gene>
    <name evidence="1" type="ORF">OH76DRAFT_1484770</name>
</gene>
<protein>
    <recommendedName>
        <fullName evidence="3">F-box domain-containing protein</fullName>
    </recommendedName>
</protein>
<name>A0A371D4E4_9APHY</name>
<reference evidence="1 2" key="1">
    <citation type="journal article" date="2018" name="Biotechnol. Biofuels">
        <title>Integrative visual omics of the white-rot fungus Polyporus brumalis exposes the biotechnological potential of its oxidative enzymes for delignifying raw plant biomass.</title>
        <authorList>
            <person name="Miyauchi S."/>
            <person name="Rancon A."/>
            <person name="Drula E."/>
            <person name="Hage H."/>
            <person name="Chaduli D."/>
            <person name="Favel A."/>
            <person name="Grisel S."/>
            <person name="Henrissat B."/>
            <person name="Herpoel-Gimbert I."/>
            <person name="Ruiz-Duenas F.J."/>
            <person name="Chevret D."/>
            <person name="Hainaut M."/>
            <person name="Lin J."/>
            <person name="Wang M."/>
            <person name="Pangilinan J."/>
            <person name="Lipzen A."/>
            <person name="Lesage-Meessen L."/>
            <person name="Navarro D."/>
            <person name="Riley R."/>
            <person name="Grigoriev I.V."/>
            <person name="Zhou S."/>
            <person name="Raouche S."/>
            <person name="Rosso M.N."/>
        </authorList>
    </citation>
    <scope>NUCLEOTIDE SEQUENCE [LARGE SCALE GENOMIC DNA]</scope>
    <source>
        <strain evidence="1 2">BRFM 1820</strain>
    </source>
</reference>
<evidence type="ECO:0000313" key="2">
    <source>
        <dbReference type="Proteomes" id="UP000256964"/>
    </source>
</evidence>
<accession>A0A371D4E4</accession>
<keyword evidence="2" id="KW-1185">Reference proteome</keyword>
<dbReference type="OrthoDB" id="2733482at2759"/>
<dbReference type="AlphaFoldDB" id="A0A371D4E4"/>
<dbReference type="Proteomes" id="UP000256964">
    <property type="component" value="Unassembled WGS sequence"/>
</dbReference>
<evidence type="ECO:0008006" key="3">
    <source>
        <dbReference type="Google" id="ProtNLM"/>
    </source>
</evidence>
<organism evidence="1 2">
    <name type="scientific">Lentinus brumalis</name>
    <dbReference type="NCBI Taxonomy" id="2498619"/>
    <lineage>
        <taxon>Eukaryota</taxon>
        <taxon>Fungi</taxon>
        <taxon>Dikarya</taxon>
        <taxon>Basidiomycota</taxon>
        <taxon>Agaricomycotina</taxon>
        <taxon>Agaricomycetes</taxon>
        <taxon>Polyporales</taxon>
        <taxon>Polyporaceae</taxon>
        <taxon>Lentinus</taxon>
    </lineage>
</organism>
<sequence>MVTTRSQHQATILEVASKTPLQETKRLYSVEELISFVELATVDPEYGTVVTFLRLNLTVSSLNRDIFDKYLPTCLVLTPNVTILELYVVPVIPTTALSDILLPAIEVLETNLPHRVLVPFVGRNPSIRALQLRHCGRARQCALSTVTLEHVNEIHCPAKCAPAIVHEKVDRLRLDIRRNSDLSSEFLSRFRAPLSTLYVLTIEFGVEDADILRAIARNMPWLRNLKMIEKCGSPVHKHKARPWADRARWSGTLQKLPQLERLLISTHGALSTTVGDHSSEEGIFRRWVGPSHPSLSYIGVWQRVSSSGSSHAFGDNVFSEWSREDGIWRGKWTKNADVDDFAIF</sequence>